<organism evidence="6 7">
    <name type="scientific">Vandammella animalimorsus</name>
    <dbReference type="NCBI Taxonomy" id="2029117"/>
    <lineage>
        <taxon>Bacteria</taxon>
        <taxon>Pseudomonadati</taxon>
        <taxon>Pseudomonadota</taxon>
        <taxon>Betaproteobacteria</taxon>
        <taxon>Burkholderiales</taxon>
        <taxon>Comamonadaceae</taxon>
        <taxon>Vandammella</taxon>
    </lineage>
</organism>
<dbReference type="InterPro" id="IPR036388">
    <property type="entry name" value="WH-like_DNA-bd_sf"/>
</dbReference>
<dbReference type="Pfam" id="PF01614">
    <property type="entry name" value="IclR_C"/>
    <property type="match status" value="1"/>
</dbReference>
<evidence type="ECO:0000313" key="7">
    <source>
        <dbReference type="Proteomes" id="UP000217780"/>
    </source>
</evidence>
<dbReference type="Proteomes" id="UP000217780">
    <property type="component" value="Unassembled WGS sequence"/>
</dbReference>
<dbReference type="RefSeq" id="WP_095995851.1">
    <property type="nucleotide sequence ID" value="NZ_CP154474.1"/>
</dbReference>
<comment type="caution">
    <text evidence="6">The sequence shown here is derived from an EMBL/GenBank/DDBJ whole genome shotgun (WGS) entry which is preliminary data.</text>
</comment>
<proteinExistence type="predicted"/>
<keyword evidence="2" id="KW-0238">DNA-binding</keyword>
<feature type="domain" description="IclR-ED" evidence="5">
    <location>
        <begin position="79"/>
        <end position="263"/>
    </location>
</feature>
<evidence type="ECO:0000313" key="6">
    <source>
        <dbReference type="EMBL" id="PAX16644.1"/>
    </source>
</evidence>
<dbReference type="GeneID" id="93874353"/>
<dbReference type="GO" id="GO:0045892">
    <property type="term" value="P:negative regulation of DNA-templated transcription"/>
    <property type="evidence" value="ECO:0007669"/>
    <property type="project" value="TreeGrafter"/>
</dbReference>
<evidence type="ECO:0000256" key="2">
    <source>
        <dbReference type="ARBA" id="ARBA00023125"/>
    </source>
</evidence>
<dbReference type="AlphaFoldDB" id="A0A2A2T504"/>
<accession>A0A2A2T504</accession>
<evidence type="ECO:0000256" key="3">
    <source>
        <dbReference type="ARBA" id="ARBA00023163"/>
    </source>
</evidence>
<evidence type="ECO:0000259" key="4">
    <source>
        <dbReference type="PROSITE" id="PS51077"/>
    </source>
</evidence>
<dbReference type="PANTHER" id="PTHR30136:SF34">
    <property type="entry name" value="TRANSCRIPTIONAL REGULATOR"/>
    <property type="match status" value="1"/>
</dbReference>
<dbReference type="InterPro" id="IPR014757">
    <property type="entry name" value="Tscrpt_reg_IclR_C"/>
</dbReference>
<dbReference type="PROSITE" id="PS51077">
    <property type="entry name" value="HTH_ICLR"/>
    <property type="match status" value="1"/>
</dbReference>
<dbReference type="Pfam" id="PF09339">
    <property type="entry name" value="HTH_IclR"/>
    <property type="match status" value="1"/>
</dbReference>
<dbReference type="InterPro" id="IPR036390">
    <property type="entry name" value="WH_DNA-bd_sf"/>
</dbReference>
<reference evidence="6 7" key="1">
    <citation type="submission" date="2017-08" db="EMBL/GenBank/DDBJ databases">
        <title>WGS of Clinical strains of the CDC Group NO-1 linked to zoonotic infections in humans.</title>
        <authorList>
            <person name="Bernier A.-M."/>
            <person name="Bernard K."/>
        </authorList>
    </citation>
    <scope>NUCLEOTIDE SEQUENCE [LARGE SCALE GENOMIC DNA]</scope>
    <source>
        <strain evidence="6 7">NML91-0035</strain>
    </source>
</reference>
<dbReference type="GO" id="GO:0003700">
    <property type="term" value="F:DNA-binding transcription factor activity"/>
    <property type="evidence" value="ECO:0007669"/>
    <property type="project" value="TreeGrafter"/>
</dbReference>
<dbReference type="SUPFAM" id="SSF46785">
    <property type="entry name" value="Winged helix' DNA-binding domain"/>
    <property type="match status" value="1"/>
</dbReference>
<sequence length="283" mass="30959">MADSSKSELDDSRYIVPALERGLLILSQFTRERRQIGAPELSQRLQLPRSTVFRLLNTLESMGFVERTENGREYKLGLGVLRLGFEYLASLDLTELGTPLINRLCQQLGYPANLVVRDGRHIVYVAKATSSSAPFIGSVSVGTRLPAHGTVLGHVLLGGMTLAQLKELYPEVELERFSSQTPVDVSELYQSATQISKQGYVAGEGFYESHISTVAAPVFNHSGHVVAALGVTLGAPQIEQKHKQMLIDSVCEVASELSALLDYAPAMQRHWDVPLRAVGRSVA</sequence>
<dbReference type="PROSITE" id="PS51078">
    <property type="entry name" value="ICLR_ED"/>
    <property type="match status" value="1"/>
</dbReference>
<dbReference type="Gene3D" id="1.10.10.10">
    <property type="entry name" value="Winged helix-like DNA-binding domain superfamily/Winged helix DNA-binding domain"/>
    <property type="match status" value="1"/>
</dbReference>
<dbReference type="FunFam" id="1.10.10.10:FF:000056">
    <property type="entry name" value="IclR family transcriptional regulator"/>
    <property type="match status" value="1"/>
</dbReference>
<keyword evidence="1" id="KW-0805">Transcription regulation</keyword>
<dbReference type="InterPro" id="IPR005471">
    <property type="entry name" value="Tscrpt_reg_IclR_N"/>
</dbReference>
<name>A0A2A2T504_9BURK</name>
<dbReference type="EMBL" id="NTBI01000006">
    <property type="protein sequence ID" value="PAX16644.1"/>
    <property type="molecule type" value="Genomic_DNA"/>
</dbReference>
<dbReference type="SUPFAM" id="SSF55781">
    <property type="entry name" value="GAF domain-like"/>
    <property type="match status" value="1"/>
</dbReference>
<protein>
    <submittedName>
        <fullName evidence="6">IclR family transcriptional regulator</fullName>
    </submittedName>
</protein>
<evidence type="ECO:0000256" key="1">
    <source>
        <dbReference type="ARBA" id="ARBA00023015"/>
    </source>
</evidence>
<dbReference type="InterPro" id="IPR029016">
    <property type="entry name" value="GAF-like_dom_sf"/>
</dbReference>
<dbReference type="GO" id="GO:0003677">
    <property type="term" value="F:DNA binding"/>
    <property type="evidence" value="ECO:0007669"/>
    <property type="project" value="UniProtKB-KW"/>
</dbReference>
<dbReference type="PANTHER" id="PTHR30136">
    <property type="entry name" value="HELIX-TURN-HELIX TRANSCRIPTIONAL REGULATOR, ICLR FAMILY"/>
    <property type="match status" value="1"/>
</dbReference>
<gene>
    <name evidence="6" type="ORF">CLI92_07875</name>
</gene>
<dbReference type="InterPro" id="IPR050707">
    <property type="entry name" value="HTH_MetabolicPath_Reg"/>
</dbReference>
<feature type="domain" description="HTH iclR-type" evidence="4">
    <location>
        <begin position="16"/>
        <end position="78"/>
    </location>
</feature>
<dbReference type="Gene3D" id="3.30.450.40">
    <property type="match status" value="1"/>
</dbReference>
<dbReference type="SMART" id="SM00346">
    <property type="entry name" value="HTH_ICLR"/>
    <property type="match status" value="1"/>
</dbReference>
<evidence type="ECO:0000259" key="5">
    <source>
        <dbReference type="PROSITE" id="PS51078"/>
    </source>
</evidence>
<keyword evidence="3" id="KW-0804">Transcription</keyword>